<evidence type="ECO:0000256" key="2">
    <source>
        <dbReference type="ARBA" id="ARBA00023043"/>
    </source>
</evidence>
<evidence type="ECO:0000256" key="1">
    <source>
        <dbReference type="ARBA" id="ARBA00022737"/>
    </source>
</evidence>
<keyword evidence="2 3" id="KW-0040">ANK repeat</keyword>
<feature type="repeat" description="ANK" evidence="3">
    <location>
        <begin position="56"/>
        <end position="88"/>
    </location>
</feature>
<dbReference type="Proteomes" id="UP000031192">
    <property type="component" value="Unassembled WGS sequence"/>
</dbReference>
<evidence type="ECO:0000313" key="5">
    <source>
        <dbReference type="Proteomes" id="UP000031192"/>
    </source>
</evidence>
<dbReference type="InterPro" id="IPR036770">
    <property type="entry name" value="Ankyrin_rpt-contain_sf"/>
</dbReference>
<dbReference type="EMBL" id="AZNH01000086">
    <property type="protein sequence ID" value="KID82464.1"/>
    <property type="molecule type" value="Genomic_DNA"/>
</dbReference>
<proteinExistence type="predicted"/>
<sequence length="218" mass="23863">MEEITQRACPSNPNALLQLKDDDDQSLLGLAVPDGRREAVEYLLKLGSHVDVADAKARTPLMEAALWGHPKIVQILLEAGSDASLKNRCGMTAGNLAEESERNDRERHDRSHKYLEDPFVAKRRRRVIRALLKHTSAAPVSTGIQPRLTDLTDAYFYKSSPAGTISLVIPKQGMELLSQKKTAAILLRGDAFPMVCAVSGRKTPITLNSALLEPDSLG</sequence>
<name>A0A0B4HSL0_METGA</name>
<protein>
    <submittedName>
        <fullName evidence="4">Ankyrin repeat-containing domain protein</fullName>
    </submittedName>
</protein>
<keyword evidence="1" id="KW-0677">Repeat</keyword>
<comment type="caution">
    <text evidence="4">The sequence shown here is derived from an EMBL/GenBank/DDBJ whole genome shotgun (WGS) entry which is preliminary data.</text>
</comment>
<dbReference type="PROSITE" id="PS50088">
    <property type="entry name" value="ANK_REPEAT"/>
    <property type="match status" value="2"/>
</dbReference>
<dbReference type="PANTHER" id="PTHR24171">
    <property type="entry name" value="ANKYRIN REPEAT DOMAIN-CONTAINING PROTEIN 39-RELATED"/>
    <property type="match status" value="1"/>
</dbReference>
<dbReference type="OrthoDB" id="194358at2759"/>
<dbReference type="SUPFAM" id="SSF48403">
    <property type="entry name" value="Ankyrin repeat"/>
    <property type="match status" value="1"/>
</dbReference>
<dbReference type="AlphaFoldDB" id="A0A0B4HSL0"/>
<evidence type="ECO:0000313" key="4">
    <source>
        <dbReference type="EMBL" id="KID82464.1"/>
    </source>
</evidence>
<feature type="repeat" description="ANK" evidence="3">
    <location>
        <begin position="23"/>
        <end position="55"/>
    </location>
</feature>
<reference evidence="4 5" key="1">
    <citation type="journal article" date="2014" name="Proc. Natl. Acad. Sci. U.S.A.">
        <title>Trajectory and genomic determinants of fungal-pathogen speciation and host adaptation.</title>
        <authorList>
            <person name="Hu X."/>
            <person name="Xiao G."/>
            <person name="Zheng P."/>
            <person name="Shang Y."/>
            <person name="Su Y."/>
            <person name="Zhang X."/>
            <person name="Liu X."/>
            <person name="Zhan S."/>
            <person name="St Leger R.J."/>
            <person name="Wang C."/>
        </authorList>
    </citation>
    <scope>NUCLEOTIDE SEQUENCE [LARGE SCALE GENOMIC DNA]</scope>
    <source>
        <strain evidence="4 5">ARSEF 977</strain>
    </source>
</reference>
<evidence type="ECO:0000256" key="3">
    <source>
        <dbReference type="PROSITE-ProRule" id="PRU00023"/>
    </source>
</evidence>
<dbReference type="Gene3D" id="1.25.40.20">
    <property type="entry name" value="Ankyrin repeat-containing domain"/>
    <property type="match status" value="1"/>
</dbReference>
<dbReference type="InterPro" id="IPR002110">
    <property type="entry name" value="Ankyrin_rpt"/>
</dbReference>
<dbReference type="PROSITE" id="PS50297">
    <property type="entry name" value="ANK_REP_REGION"/>
    <property type="match status" value="1"/>
</dbReference>
<accession>A0A0B4HSL0</accession>
<organism evidence="4 5">
    <name type="scientific">Metarhizium guizhouense (strain ARSEF 977)</name>
    <dbReference type="NCBI Taxonomy" id="1276136"/>
    <lineage>
        <taxon>Eukaryota</taxon>
        <taxon>Fungi</taxon>
        <taxon>Dikarya</taxon>
        <taxon>Ascomycota</taxon>
        <taxon>Pezizomycotina</taxon>
        <taxon>Sordariomycetes</taxon>
        <taxon>Hypocreomycetidae</taxon>
        <taxon>Hypocreales</taxon>
        <taxon>Clavicipitaceae</taxon>
        <taxon>Metarhizium</taxon>
    </lineage>
</organism>
<keyword evidence="5" id="KW-1185">Reference proteome</keyword>
<gene>
    <name evidence="4" type="ORF">MGU_10213</name>
</gene>
<dbReference type="Pfam" id="PF12796">
    <property type="entry name" value="Ank_2"/>
    <property type="match status" value="1"/>
</dbReference>
<dbReference type="HOGENOM" id="CLU_1267165_0_0_1"/>
<dbReference type="SMART" id="SM00248">
    <property type="entry name" value="ANK"/>
    <property type="match status" value="2"/>
</dbReference>